<organism evidence="6 7">
    <name type="scientific">Brachyspira hampsonii</name>
    <dbReference type="NCBI Taxonomy" id="1287055"/>
    <lineage>
        <taxon>Bacteria</taxon>
        <taxon>Pseudomonadati</taxon>
        <taxon>Spirochaetota</taxon>
        <taxon>Spirochaetia</taxon>
        <taxon>Brachyspirales</taxon>
        <taxon>Brachyspiraceae</taxon>
        <taxon>Brachyspira</taxon>
    </lineage>
</organism>
<evidence type="ECO:0000256" key="1">
    <source>
        <dbReference type="ARBA" id="ARBA00022553"/>
    </source>
</evidence>
<dbReference type="Pfam" id="PF01934">
    <property type="entry name" value="HepT-like"/>
    <property type="match status" value="1"/>
</dbReference>
<evidence type="ECO:0000256" key="4">
    <source>
        <dbReference type="ARBA" id="ARBA00022741"/>
    </source>
</evidence>
<evidence type="ECO:0008006" key="8">
    <source>
        <dbReference type="Google" id="ProtNLM"/>
    </source>
</evidence>
<keyword evidence="4" id="KW-0547">Nucleotide-binding</keyword>
<name>A0A1E5NAB2_9SPIR</name>
<dbReference type="GO" id="GO:0000166">
    <property type="term" value="F:nucleotide binding"/>
    <property type="evidence" value="ECO:0007669"/>
    <property type="project" value="UniProtKB-KW"/>
</dbReference>
<dbReference type="GO" id="GO:0016787">
    <property type="term" value="F:hydrolase activity"/>
    <property type="evidence" value="ECO:0007669"/>
    <property type="project" value="UniProtKB-KW"/>
</dbReference>
<proteinExistence type="predicted"/>
<dbReference type="GO" id="GO:0110001">
    <property type="term" value="C:toxin-antitoxin complex"/>
    <property type="evidence" value="ECO:0007669"/>
    <property type="project" value="InterPro"/>
</dbReference>
<evidence type="ECO:0000256" key="2">
    <source>
        <dbReference type="ARBA" id="ARBA00022649"/>
    </source>
</evidence>
<dbReference type="PANTHER" id="PTHR34139">
    <property type="entry name" value="UPF0331 PROTEIN MJ0127"/>
    <property type="match status" value="1"/>
</dbReference>
<dbReference type="RefSeq" id="WP_069727622.1">
    <property type="nucleotide sequence ID" value="NZ_MDCO01000015.1"/>
</dbReference>
<dbReference type="EMBL" id="MDCO01000015">
    <property type="protein sequence ID" value="OEJ13027.1"/>
    <property type="molecule type" value="Genomic_DNA"/>
</dbReference>
<gene>
    <name evidence="6" type="ORF">BFL38_00215</name>
</gene>
<evidence type="ECO:0000256" key="3">
    <source>
        <dbReference type="ARBA" id="ARBA00022722"/>
    </source>
</evidence>
<protein>
    <recommendedName>
        <fullName evidence="8">DUF86 domain-containing protein</fullName>
    </recommendedName>
</protein>
<evidence type="ECO:0000256" key="5">
    <source>
        <dbReference type="ARBA" id="ARBA00022801"/>
    </source>
</evidence>
<accession>A0A1E5NAB2</accession>
<dbReference type="PANTHER" id="PTHR34139:SF1">
    <property type="entry name" value="RNASE MJ1380-RELATED"/>
    <property type="match status" value="1"/>
</dbReference>
<keyword evidence="2" id="KW-1277">Toxin-antitoxin system</keyword>
<keyword evidence="1" id="KW-0597">Phosphoprotein</keyword>
<dbReference type="GO" id="GO:0004540">
    <property type="term" value="F:RNA nuclease activity"/>
    <property type="evidence" value="ECO:0007669"/>
    <property type="project" value="InterPro"/>
</dbReference>
<evidence type="ECO:0000313" key="7">
    <source>
        <dbReference type="Proteomes" id="UP000095247"/>
    </source>
</evidence>
<reference evidence="6 7" key="1">
    <citation type="submission" date="2016-08" db="EMBL/GenBank/DDBJ databases">
        <title>Characterization and recognition of Brachyspira hampsonii sp. nov., a novel intestinal spirochete that is pathogenic to pigs.</title>
        <authorList>
            <person name="Mirajkar N."/>
            <person name="La T."/>
            <person name="Phillips N."/>
            <person name="Hampson D."/>
            <person name="Gebhart C."/>
        </authorList>
    </citation>
    <scope>NUCLEOTIDE SEQUENCE [LARGE SCALE GENOMIC DNA]</scope>
    <source>
        <strain evidence="6 7">P280/1</strain>
    </source>
</reference>
<sequence length="111" mass="13378">MKRSDVYYINDIKKCINSIENYLIEIKDKDDFFNNERMQKLMIYEIMIIGEASSKISIETKNNNPQIEWRLLSDMRNFLIHQYHDICNDIVWATVNKDIPKLKEDIYSIKL</sequence>
<dbReference type="InterPro" id="IPR051813">
    <property type="entry name" value="HepT_RNase_toxin"/>
</dbReference>
<dbReference type="AlphaFoldDB" id="A0A1E5NAB2"/>
<keyword evidence="3" id="KW-0540">Nuclease</keyword>
<comment type="caution">
    <text evidence="6">The sequence shown here is derived from an EMBL/GenBank/DDBJ whole genome shotgun (WGS) entry which is preliminary data.</text>
</comment>
<evidence type="ECO:0000313" key="6">
    <source>
        <dbReference type="EMBL" id="OEJ13027.1"/>
    </source>
</evidence>
<keyword evidence="5" id="KW-0378">Hydrolase</keyword>
<dbReference type="InterPro" id="IPR008201">
    <property type="entry name" value="HepT-like"/>
</dbReference>
<dbReference type="Proteomes" id="UP000095247">
    <property type="component" value="Unassembled WGS sequence"/>
</dbReference>